<keyword evidence="3" id="KW-0813">Transport</keyword>
<dbReference type="PANTHER" id="PTHR42810:SF4">
    <property type="entry name" value="URIC ACID TRANSPORTER UACT"/>
    <property type="match status" value="1"/>
</dbReference>
<dbReference type="Proteomes" id="UP000315226">
    <property type="component" value="Unassembled WGS sequence"/>
</dbReference>
<feature type="transmembrane region" description="Helical" evidence="9">
    <location>
        <begin position="82"/>
        <end position="101"/>
    </location>
</feature>
<keyword evidence="4" id="KW-1003">Cell membrane</keyword>
<comment type="caution">
    <text evidence="10">The sequence shown here is derived from an EMBL/GenBank/DDBJ whole genome shotgun (WGS) entry which is preliminary data.</text>
</comment>
<evidence type="ECO:0000313" key="11">
    <source>
        <dbReference type="Proteomes" id="UP000315226"/>
    </source>
</evidence>
<comment type="subcellular location">
    <subcellularLocation>
        <location evidence="1">Cell membrane</location>
        <topology evidence="1">Multi-pass membrane protein</topology>
    </subcellularLocation>
</comment>
<dbReference type="GO" id="GO:0042907">
    <property type="term" value="F:xanthine transmembrane transporter activity"/>
    <property type="evidence" value="ECO:0007669"/>
    <property type="project" value="TreeGrafter"/>
</dbReference>
<organism evidence="10 11">
    <name type="scientific">Streptomyces gardneri</name>
    <dbReference type="NCBI Taxonomy" id="66892"/>
    <lineage>
        <taxon>Bacteria</taxon>
        <taxon>Bacillati</taxon>
        <taxon>Actinomycetota</taxon>
        <taxon>Actinomycetes</taxon>
        <taxon>Kitasatosporales</taxon>
        <taxon>Streptomycetaceae</taxon>
        <taxon>Streptomyces</taxon>
    </lineage>
</organism>
<evidence type="ECO:0000256" key="2">
    <source>
        <dbReference type="ARBA" id="ARBA00008821"/>
    </source>
</evidence>
<evidence type="ECO:0000256" key="7">
    <source>
        <dbReference type="ARBA" id="ARBA00023136"/>
    </source>
</evidence>
<dbReference type="Pfam" id="PF00860">
    <property type="entry name" value="Xan_ur_permease"/>
    <property type="match status" value="1"/>
</dbReference>
<dbReference type="InterPro" id="IPR006043">
    <property type="entry name" value="NCS2"/>
</dbReference>
<keyword evidence="5 9" id="KW-0812">Transmembrane</keyword>
<dbReference type="PROSITE" id="PS01116">
    <property type="entry name" value="XANTH_URACIL_PERMASE"/>
    <property type="match status" value="1"/>
</dbReference>
<reference evidence="10 11" key="1">
    <citation type="submission" date="2019-06" db="EMBL/GenBank/DDBJ databases">
        <title>Whole genome shotgun sequence of Streptomyces gardneri NBRC 12865.</title>
        <authorList>
            <person name="Hosoyama A."/>
            <person name="Uohara A."/>
            <person name="Ohji S."/>
            <person name="Ichikawa N."/>
        </authorList>
    </citation>
    <scope>NUCLEOTIDE SEQUENCE [LARGE SCALE GENOMIC DNA]</scope>
    <source>
        <strain evidence="10 11">NBRC 12865</strain>
    </source>
</reference>
<feature type="transmembrane region" description="Helical" evidence="9">
    <location>
        <begin position="21"/>
        <end position="44"/>
    </location>
</feature>
<dbReference type="OrthoDB" id="9805749at2"/>
<keyword evidence="11" id="KW-1185">Reference proteome</keyword>
<dbReference type="EMBL" id="BJMN01000011">
    <property type="protein sequence ID" value="GEB56181.1"/>
    <property type="molecule type" value="Genomic_DNA"/>
</dbReference>
<proteinExistence type="inferred from homology"/>
<keyword evidence="7 9" id="KW-0472">Membrane</keyword>
<keyword evidence="6 9" id="KW-1133">Transmembrane helix</keyword>
<name>A0A4Y3REF1_9ACTN</name>
<feature type="transmembrane region" description="Helical" evidence="9">
    <location>
        <begin position="50"/>
        <end position="70"/>
    </location>
</feature>
<dbReference type="PANTHER" id="PTHR42810">
    <property type="entry name" value="PURINE PERMEASE C1399.01C-RELATED"/>
    <property type="match status" value="1"/>
</dbReference>
<gene>
    <name evidence="10" type="ORF">SGA01_17860</name>
</gene>
<evidence type="ECO:0000256" key="6">
    <source>
        <dbReference type="ARBA" id="ARBA00022989"/>
    </source>
</evidence>
<dbReference type="AlphaFoldDB" id="A0A4Y3REF1"/>
<accession>A0A4Y3REF1</accession>
<dbReference type="InterPro" id="IPR006042">
    <property type="entry name" value="Xan_ur_permease"/>
</dbReference>
<feature type="transmembrane region" description="Helical" evidence="9">
    <location>
        <begin position="107"/>
        <end position="130"/>
    </location>
</feature>
<evidence type="ECO:0000256" key="4">
    <source>
        <dbReference type="ARBA" id="ARBA00022475"/>
    </source>
</evidence>
<evidence type="ECO:0000256" key="5">
    <source>
        <dbReference type="ARBA" id="ARBA00022692"/>
    </source>
</evidence>
<evidence type="ECO:0000313" key="10">
    <source>
        <dbReference type="EMBL" id="GEB56181.1"/>
    </source>
</evidence>
<evidence type="ECO:0000256" key="9">
    <source>
        <dbReference type="SAM" id="Phobius"/>
    </source>
</evidence>
<protein>
    <submittedName>
        <fullName evidence="10">Uncharacterized protein</fullName>
    </submittedName>
</protein>
<feature type="region of interest" description="Disordered" evidence="8">
    <location>
        <begin position="136"/>
        <end position="165"/>
    </location>
</feature>
<evidence type="ECO:0000256" key="8">
    <source>
        <dbReference type="SAM" id="MobiDB-lite"/>
    </source>
</evidence>
<evidence type="ECO:0000256" key="3">
    <source>
        <dbReference type="ARBA" id="ARBA00022448"/>
    </source>
</evidence>
<sequence length="165" mass="17212">MYTVYAENVGLIEMARIRSRWITAVTGAVLIVLGCLPGLGTIVASLPDPVVGAAALVMFAMITAVGIRILKKVDFNGTHNLLILAVSLAAGMVPVTAPTIYHRLPDSLQIILGSAITSTAACAFALNLLFNHTPRKGQPSPGQDPVAHHQPSTTHLSATEASLAP</sequence>
<dbReference type="RefSeq" id="WP_141294984.1">
    <property type="nucleotide sequence ID" value="NZ_BJMN01000011.1"/>
</dbReference>
<evidence type="ECO:0000256" key="1">
    <source>
        <dbReference type="ARBA" id="ARBA00004651"/>
    </source>
</evidence>
<feature type="compositionally biased region" description="Polar residues" evidence="8">
    <location>
        <begin position="150"/>
        <end position="165"/>
    </location>
</feature>
<dbReference type="GO" id="GO:0005886">
    <property type="term" value="C:plasma membrane"/>
    <property type="evidence" value="ECO:0007669"/>
    <property type="project" value="UniProtKB-SubCell"/>
</dbReference>
<comment type="similarity">
    <text evidence="2">Belongs to the nucleobase:cation symporter-2 (NCS2) (TC 2.A.40) family.</text>
</comment>